<dbReference type="EMBL" id="FNAJ01000008">
    <property type="protein sequence ID" value="SDE54066.1"/>
    <property type="molecule type" value="Genomic_DNA"/>
</dbReference>
<protein>
    <recommendedName>
        <fullName evidence="5">Autotransporter domain-containing protein</fullName>
    </recommendedName>
</protein>
<reference evidence="1 4" key="2">
    <citation type="submission" date="2019-07" db="EMBL/GenBank/DDBJ databases">
        <title>Whole genome shotgun sequence of Myxococcus virescens NBRC 100334.</title>
        <authorList>
            <person name="Hosoyama A."/>
            <person name="Uohara A."/>
            <person name="Ohji S."/>
            <person name="Ichikawa N."/>
        </authorList>
    </citation>
    <scope>NUCLEOTIDE SEQUENCE [LARGE SCALE GENOMIC DNA]</scope>
    <source>
        <strain evidence="1 4">NBRC 100334</strain>
    </source>
</reference>
<evidence type="ECO:0000313" key="3">
    <source>
        <dbReference type="Proteomes" id="UP000198717"/>
    </source>
</evidence>
<comment type="caution">
    <text evidence="1">The sequence shown here is derived from an EMBL/GenBank/DDBJ whole genome shotgun (WGS) entry which is preliminary data.</text>
</comment>
<reference evidence="2 3" key="1">
    <citation type="submission" date="2016-10" db="EMBL/GenBank/DDBJ databases">
        <authorList>
            <person name="Varghese N."/>
            <person name="Submissions S."/>
        </authorList>
    </citation>
    <scope>NUCLEOTIDE SEQUENCE [LARGE SCALE GENOMIC DNA]</scope>
    <source>
        <strain evidence="2 3">DSM 2260</strain>
    </source>
</reference>
<dbReference type="EMBL" id="BJVY01000074">
    <property type="protein sequence ID" value="GEL75441.1"/>
    <property type="molecule type" value="Genomic_DNA"/>
</dbReference>
<sequence>MAAGLDGVLSHVPVRTGYLEAQAGVSRLSGAYARGELGARLTPNLGLFGFAEANARERMAGIGARYTFGW</sequence>
<evidence type="ECO:0000313" key="2">
    <source>
        <dbReference type="EMBL" id="SDE54066.1"/>
    </source>
</evidence>
<keyword evidence="3" id="KW-1185">Reference proteome</keyword>
<evidence type="ECO:0008006" key="5">
    <source>
        <dbReference type="Google" id="ProtNLM"/>
    </source>
</evidence>
<proteinExistence type="predicted"/>
<dbReference type="RefSeq" id="WP_244171953.1">
    <property type="nucleotide sequence ID" value="NZ_BJVY01000074.1"/>
</dbReference>
<evidence type="ECO:0000313" key="1">
    <source>
        <dbReference type="EMBL" id="GEL75441.1"/>
    </source>
</evidence>
<dbReference type="AlphaFoldDB" id="A0A511HPC2"/>
<evidence type="ECO:0000313" key="4">
    <source>
        <dbReference type="Proteomes" id="UP000321224"/>
    </source>
</evidence>
<gene>
    <name evidence="1" type="ORF">MVI01_72250</name>
    <name evidence="2" type="ORF">SAMN04488504_108125</name>
</gene>
<organism evidence="1 4">
    <name type="scientific">Myxococcus virescens</name>
    <dbReference type="NCBI Taxonomy" id="83456"/>
    <lineage>
        <taxon>Bacteria</taxon>
        <taxon>Pseudomonadati</taxon>
        <taxon>Myxococcota</taxon>
        <taxon>Myxococcia</taxon>
        <taxon>Myxococcales</taxon>
        <taxon>Cystobacterineae</taxon>
        <taxon>Myxococcaceae</taxon>
        <taxon>Myxococcus</taxon>
    </lineage>
</organism>
<accession>A0A511HPC2</accession>
<dbReference type="Proteomes" id="UP000198717">
    <property type="component" value="Unassembled WGS sequence"/>
</dbReference>
<name>A0A511HPC2_9BACT</name>
<dbReference type="Proteomes" id="UP000321224">
    <property type="component" value="Unassembled WGS sequence"/>
</dbReference>